<feature type="chain" id="PRO_5007824839" description="Zinc-regulated TonB-dependent outer membrane receptor" evidence="1">
    <location>
        <begin position="20"/>
        <end position="352"/>
    </location>
</feature>
<evidence type="ECO:0000313" key="3">
    <source>
        <dbReference type="Proteomes" id="UP000075799"/>
    </source>
</evidence>
<organism evidence="2 3">
    <name type="scientific">Bdellovibrio bacteriovorus</name>
    <dbReference type="NCBI Taxonomy" id="959"/>
    <lineage>
        <taxon>Bacteria</taxon>
        <taxon>Pseudomonadati</taxon>
        <taxon>Bdellovibrionota</taxon>
        <taxon>Bdellovibrionia</taxon>
        <taxon>Bdellovibrionales</taxon>
        <taxon>Pseudobdellovibrionaceae</taxon>
        <taxon>Bdellovibrio</taxon>
    </lineage>
</organism>
<evidence type="ECO:0000256" key="1">
    <source>
        <dbReference type="SAM" id="SignalP"/>
    </source>
</evidence>
<evidence type="ECO:0000313" key="2">
    <source>
        <dbReference type="EMBL" id="KYG68466.1"/>
    </source>
</evidence>
<dbReference type="InterPro" id="IPR023614">
    <property type="entry name" value="Porin_dom_sf"/>
</dbReference>
<gene>
    <name evidence="2" type="ORF">AZI87_04250</name>
</gene>
<name>A0A161PUA1_BDEBC</name>
<dbReference type="InterPro" id="IPR011486">
    <property type="entry name" value="BBP2"/>
</dbReference>
<reference evidence="2 3" key="1">
    <citation type="submission" date="2016-03" db="EMBL/GenBank/DDBJ databases">
        <authorList>
            <person name="Ploux O."/>
        </authorList>
    </citation>
    <scope>NUCLEOTIDE SEQUENCE [LARGE SCALE GENOMIC DNA]</scope>
    <source>
        <strain evidence="2 3">EC13</strain>
    </source>
</reference>
<dbReference type="RefSeq" id="WP_063205160.1">
    <property type="nucleotide sequence ID" value="NZ_LUKD01000001.1"/>
</dbReference>
<dbReference type="Proteomes" id="UP000075799">
    <property type="component" value="Unassembled WGS sequence"/>
</dbReference>
<dbReference type="EMBL" id="LUKD01000001">
    <property type="protein sequence ID" value="KYG68466.1"/>
    <property type="molecule type" value="Genomic_DNA"/>
</dbReference>
<comment type="caution">
    <text evidence="2">The sequence shown here is derived from an EMBL/GenBank/DDBJ whole genome shotgun (WGS) entry which is preliminary data.</text>
</comment>
<accession>A0A161PUA1</accession>
<dbReference type="Pfam" id="PF07642">
    <property type="entry name" value="BBP2"/>
    <property type="match status" value="1"/>
</dbReference>
<keyword evidence="1" id="KW-0732">Signal</keyword>
<dbReference type="AlphaFoldDB" id="A0A161PUA1"/>
<sequence length="352" mass="39895">MKRFTVILFILLSGVRASAQNLLQNIQTAAAIDFVAPFDFEGSEENKLDIRSAELSFFGPLDPTFDANLNAAAHNEDGEFVFEVHEAFVSSNKLIPSSRFKIGKFFLGVGRLNQFHQHDWAFISAPRVQTEFFDEEGIADTGAEFSTLLPTDSYWDITAGVTNGYTYGHAHDAGEKPRVPTHYIHPVNFIDFGDAGALQWGMNYLGRTDAEGIQTQLYGFDFVFKKTEGKVLRFLLQSEIWYRNLKAPEADRQEDIGAYIYPQMSLSERLFLGLRVDLFSELSRTFQSDGSKQDNLDYGFVPTLTYKHSEFTWFRVAYTYDVQTYKGESDDLSQKIELQLVSILGAHPAHSF</sequence>
<feature type="signal peptide" evidence="1">
    <location>
        <begin position="1"/>
        <end position="19"/>
    </location>
</feature>
<proteinExistence type="predicted"/>
<dbReference type="Gene3D" id="2.40.160.10">
    <property type="entry name" value="Porin"/>
    <property type="match status" value="1"/>
</dbReference>
<protein>
    <recommendedName>
        <fullName evidence="4">Zinc-regulated TonB-dependent outer membrane receptor</fullName>
    </recommendedName>
</protein>
<evidence type="ECO:0008006" key="4">
    <source>
        <dbReference type="Google" id="ProtNLM"/>
    </source>
</evidence>
<dbReference type="OrthoDB" id="5289928at2"/>